<dbReference type="Gene3D" id="3.40.30.10">
    <property type="entry name" value="Glutaredoxin"/>
    <property type="match status" value="1"/>
</dbReference>
<reference evidence="1 2" key="1">
    <citation type="submission" date="2014-04" db="EMBL/GenBank/DDBJ databases">
        <authorList>
            <consortium name="International Citrus Genome Consortium"/>
            <person name="Gmitter F."/>
            <person name="Chen C."/>
            <person name="Farmerie W."/>
            <person name="Harkins T."/>
            <person name="Desany B."/>
            <person name="Mohiuddin M."/>
            <person name="Kodira C."/>
            <person name="Borodovsky M."/>
            <person name="Lomsadze A."/>
            <person name="Burns P."/>
            <person name="Jenkins J."/>
            <person name="Prochnik S."/>
            <person name="Shu S."/>
            <person name="Chapman J."/>
            <person name="Pitluck S."/>
            <person name="Schmutz J."/>
            <person name="Rokhsar D."/>
        </authorList>
    </citation>
    <scope>NUCLEOTIDE SEQUENCE</scope>
</reference>
<protein>
    <submittedName>
        <fullName evidence="1">Uncharacterized protein</fullName>
    </submittedName>
</protein>
<gene>
    <name evidence="1" type="ORF">CISIN_1g0406752mg</name>
</gene>
<evidence type="ECO:0000313" key="1">
    <source>
        <dbReference type="EMBL" id="KDO38772.1"/>
    </source>
</evidence>
<accession>A0A067DIE4</accession>
<name>A0A067DIE4_CITSI</name>
<feature type="non-terminal residue" evidence="1">
    <location>
        <position position="28"/>
    </location>
</feature>
<dbReference type="EMBL" id="KK787473">
    <property type="protein sequence ID" value="KDO38772.1"/>
    <property type="molecule type" value="Genomic_DNA"/>
</dbReference>
<dbReference type="AlphaFoldDB" id="A0A067DIE4"/>
<dbReference type="InterPro" id="IPR036282">
    <property type="entry name" value="Glutathione-S-Trfase_C_sf"/>
</dbReference>
<evidence type="ECO:0000313" key="2">
    <source>
        <dbReference type="Proteomes" id="UP000027120"/>
    </source>
</evidence>
<organism evidence="1 2">
    <name type="scientific">Citrus sinensis</name>
    <name type="common">Sweet orange</name>
    <name type="synonym">Citrus aurantium var. sinensis</name>
    <dbReference type="NCBI Taxonomy" id="2711"/>
    <lineage>
        <taxon>Eukaryota</taxon>
        <taxon>Viridiplantae</taxon>
        <taxon>Streptophyta</taxon>
        <taxon>Embryophyta</taxon>
        <taxon>Tracheophyta</taxon>
        <taxon>Spermatophyta</taxon>
        <taxon>Magnoliopsida</taxon>
        <taxon>eudicotyledons</taxon>
        <taxon>Gunneridae</taxon>
        <taxon>Pentapetalae</taxon>
        <taxon>rosids</taxon>
        <taxon>malvids</taxon>
        <taxon>Sapindales</taxon>
        <taxon>Rutaceae</taxon>
        <taxon>Aurantioideae</taxon>
        <taxon>Citrus</taxon>
    </lineage>
</organism>
<dbReference type="Proteomes" id="UP000027120">
    <property type="component" value="Unassembled WGS sequence"/>
</dbReference>
<keyword evidence="2" id="KW-1185">Reference proteome</keyword>
<proteinExistence type="predicted"/>
<dbReference type="Gene3D" id="1.20.1050.10">
    <property type="match status" value="1"/>
</dbReference>
<dbReference type="SUPFAM" id="SSF47616">
    <property type="entry name" value="GST C-terminal domain-like"/>
    <property type="match status" value="1"/>
</dbReference>
<sequence length="28" mass="3440">MQYVDEVWSDKNPLLPSDSYQRAHARFW</sequence>